<keyword evidence="1" id="KW-0472">Membrane</keyword>
<dbReference type="Proteomes" id="UP000245514">
    <property type="component" value="Unassembled WGS sequence"/>
</dbReference>
<evidence type="ECO:0000313" key="3">
    <source>
        <dbReference type="Proteomes" id="UP000245514"/>
    </source>
</evidence>
<proteinExistence type="predicted"/>
<accession>A0ABX5L605</accession>
<evidence type="ECO:0000313" key="2">
    <source>
        <dbReference type="EMBL" id="PWI28249.1"/>
    </source>
</evidence>
<keyword evidence="1" id="KW-0812">Transmembrane</keyword>
<gene>
    <name evidence="2" type="ORF">CAY35_02025</name>
</gene>
<sequence length="259" mass="27655">MITAWVCAALLLVSVLSWKREGAFGRPVRVGSQRTEPKQASEQPSEELAVIYDVAQQVISTLASLMRSGAHHRYAWEALTSALAVENQAVQKPARNASSRVRAHELESWRNAASLTTSRIALGAPVTMAAAPDAGCEPDRFPRMLRDVYWAQGLAEKTGIAYADLLDAVAAHAKARAAAIRGQVTGIAAAQTTRRILALLPLGGIVMAQLLGADPLGILFTTTAGRVCLFAGCLLWCASLVWSRRLISKMSHGDSEAAV</sequence>
<evidence type="ECO:0008006" key="4">
    <source>
        <dbReference type="Google" id="ProtNLM"/>
    </source>
</evidence>
<protein>
    <recommendedName>
        <fullName evidence="4">Type II secretion system protein GspF domain-containing protein</fullName>
    </recommendedName>
</protein>
<feature type="transmembrane region" description="Helical" evidence="1">
    <location>
        <begin position="216"/>
        <end position="242"/>
    </location>
</feature>
<reference evidence="2 3" key="1">
    <citation type="submission" date="2018-05" db="EMBL/GenBank/DDBJ databases">
        <title>Draft Genome Sequence of Arthrobacter cumminsii IME1328, Isolated from a Patient Who Suffered from Foot Ulcers in China.</title>
        <authorList>
            <person name="Li M."/>
            <person name="Jiang Z."/>
            <person name="Sun Q."/>
            <person name="Tong Y."/>
        </authorList>
    </citation>
    <scope>NUCLEOTIDE SEQUENCE [LARGE SCALE GENOMIC DNA]</scope>
    <source>
        <strain evidence="2 3">IME1328</strain>
    </source>
</reference>
<organism evidence="2 3">
    <name type="scientific">Pseudoglutamicibacter cumminsii</name>
    <dbReference type="NCBI Taxonomy" id="156979"/>
    <lineage>
        <taxon>Bacteria</taxon>
        <taxon>Bacillati</taxon>
        <taxon>Actinomycetota</taxon>
        <taxon>Actinomycetes</taxon>
        <taxon>Micrococcales</taxon>
        <taxon>Micrococcaceae</taxon>
        <taxon>Pseudoglutamicibacter</taxon>
    </lineage>
</organism>
<name>A0ABX5L605_9MICC</name>
<evidence type="ECO:0000256" key="1">
    <source>
        <dbReference type="SAM" id="Phobius"/>
    </source>
</evidence>
<keyword evidence="1" id="KW-1133">Transmembrane helix</keyword>
<dbReference type="EMBL" id="QFWG01000002">
    <property type="protein sequence ID" value="PWI28249.1"/>
    <property type="molecule type" value="Genomic_DNA"/>
</dbReference>
<comment type="caution">
    <text evidence="2">The sequence shown here is derived from an EMBL/GenBank/DDBJ whole genome shotgun (WGS) entry which is preliminary data.</text>
</comment>
<keyword evidence="3" id="KW-1185">Reference proteome</keyword>